<keyword evidence="3" id="KW-0238">DNA-binding</keyword>
<keyword evidence="4" id="KW-0804">Transcription</keyword>
<dbReference type="GO" id="GO:0005634">
    <property type="term" value="C:nucleus"/>
    <property type="evidence" value="ECO:0007669"/>
    <property type="project" value="UniProtKB-SubCell"/>
</dbReference>
<dbReference type="EMBL" id="ML977150">
    <property type="protein sequence ID" value="KAF1988031.1"/>
    <property type="molecule type" value="Genomic_DNA"/>
</dbReference>
<evidence type="ECO:0000313" key="8">
    <source>
        <dbReference type="EMBL" id="KAF1988031.1"/>
    </source>
</evidence>
<dbReference type="SMART" id="SM00066">
    <property type="entry name" value="GAL4"/>
    <property type="match status" value="1"/>
</dbReference>
<dbReference type="PROSITE" id="PS50048">
    <property type="entry name" value="ZN2_CY6_FUNGAL_2"/>
    <property type="match status" value="1"/>
</dbReference>
<dbReference type="PROSITE" id="PS00463">
    <property type="entry name" value="ZN2_CY6_FUNGAL_1"/>
    <property type="match status" value="1"/>
</dbReference>
<dbReference type="Pfam" id="PF00172">
    <property type="entry name" value="Zn_clus"/>
    <property type="match status" value="1"/>
</dbReference>
<dbReference type="InterPro" id="IPR051711">
    <property type="entry name" value="Stress_Response_Reg"/>
</dbReference>
<dbReference type="InterPro" id="IPR036864">
    <property type="entry name" value="Zn2-C6_fun-type_DNA-bd_sf"/>
</dbReference>
<dbReference type="SUPFAM" id="SSF57701">
    <property type="entry name" value="Zn2/Cys6 DNA-binding domain"/>
    <property type="match status" value="1"/>
</dbReference>
<sequence length="476" mass="51688">MFATISYNGPNEDTVCMATASETFFRGLGQGQHSACLECRAKKVRCSGEKTGCERCRNSGNSCEYVSRDGRASRRKKRKNKERMEPAPRSSTNTASSSSISSPSSRGSSSRASSSVLSSLPEDASSSIGTSPSLAGADSFVPPTPILPDFSYYDDLSLGHSTGSSTPLDGISQTGGIPSFYNQDSFSSSWSSPVQENYDLMNNNPFPFDYSSSMMTPSLATDNNSLLSSYPSSVLTSTETSPADIPYQYPQYNANMLPTPPASIGNNSISSASYRQTQSPTLDPTAAGQMCSCFQNALNILEELEANNRRMQVFSLDCVCRFQQEVLGHCNLMLECERCKAASGNFMLLAFIGEKLAASFEKAATKCDEQQAMNETNLAAQMMGLDMGLGNQMEGQTKMSVGQYEVRDPQEWGRLMRMLLLTQLQKLGGVIGKLKGIASSEKRDTQLLMLTETDRKTRAIASELMISTERAQIAPH</sequence>
<feature type="region of interest" description="Disordered" evidence="6">
    <location>
        <begin position="65"/>
        <end position="138"/>
    </location>
</feature>
<dbReference type="InterPro" id="IPR001138">
    <property type="entry name" value="Zn2Cys6_DnaBD"/>
</dbReference>
<evidence type="ECO:0000256" key="1">
    <source>
        <dbReference type="ARBA" id="ARBA00004123"/>
    </source>
</evidence>
<comment type="subcellular location">
    <subcellularLocation>
        <location evidence="1">Nucleus</location>
    </subcellularLocation>
</comment>
<accession>A0A6G1H490</accession>
<evidence type="ECO:0000256" key="4">
    <source>
        <dbReference type="ARBA" id="ARBA00023163"/>
    </source>
</evidence>
<dbReference type="PANTHER" id="PTHR47540">
    <property type="entry name" value="THIAMINE REPRESSIBLE GENES REGULATORY PROTEIN THI5"/>
    <property type="match status" value="1"/>
</dbReference>
<gene>
    <name evidence="8" type="ORF">K402DRAFT_39285</name>
</gene>
<dbReference type="OrthoDB" id="3266505at2759"/>
<evidence type="ECO:0000256" key="3">
    <source>
        <dbReference type="ARBA" id="ARBA00023125"/>
    </source>
</evidence>
<dbReference type="AlphaFoldDB" id="A0A6G1H490"/>
<organism evidence="8 9">
    <name type="scientific">Aulographum hederae CBS 113979</name>
    <dbReference type="NCBI Taxonomy" id="1176131"/>
    <lineage>
        <taxon>Eukaryota</taxon>
        <taxon>Fungi</taxon>
        <taxon>Dikarya</taxon>
        <taxon>Ascomycota</taxon>
        <taxon>Pezizomycotina</taxon>
        <taxon>Dothideomycetes</taxon>
        <taxon>Pleosporomycetidae</taxon>
        <taxon>Aulographales</taxon>
        <taxon>Aulographaceae</taxon>
    </lineage>
</organism>
<evidence type="ECO:0000256" key="6">
    <source>
        <dbReference type="SAM" id="MobiDB-lite"/>
    </source>
</evidence>
<reference evidence="8" key="1">
    <citation type="journal article" date="2020" name="Stud. Mycol.">
        <title>101 Dothideomycetes genomes: a test case for predicting lifestyles and emergence of pathogens.</title>
        <authorList>
            <person name="Haridas S."/>
            <person name="Albert R."/>
            <person name="Binder M."/>
            <person name="Bloem J."/>
            <person name="Labutti K."/>
            <person name="Salamov A."/>
            <person name="Andreopoulos B."/>
            <person name="Baker S."/>
            <person name="Barry K."/>
            <person name="Bills G."/>
            <person name="Bluhm B."/>
            <person name="Cannon C."/>
            <person name="Castanera R."/>
            <person name="Culley D."/>
            <person name="Daum C."/>
            <person name="Ezra D."/>
            <person name="Gonzalez J."/>
            <person name="Henrissat B."/>
            <person name="Kuo A."/>
            <person name="Liang C."/>
            <person name="Lipzen A."/>
            <person name="Lutzoni F."/>
            <person name="Magnuson J."/>
            <person name="Mondo S."/>
            <person name="Nolan M."/>
            <person name="Ohm R."/>
            <person name="Pangilinan J."/>
            <person name="Park H.-J."/>
            <person name="Ramirez L."/>
            <person name="Alfaro M."/>
            <person name="Sun H."/>
            <person name="Tritt A."/>
            <person name="Yoshinaga Y."/>
            <person name="Zwiers L.-H."/>
            <person name="Turgeon B."/>
            <person name="Goodwin S."/>
            <person name="Spatafora J."/>
            <person name="Crous P."/>
            <person name="Grigoriev I."/>
        </authorList>
    </citation>
    <scope>NUCLEOTIDE SEQUENCE</scope>
    <source>
        <strain evidence="8">CBS 113979</strain>
    </source>
</reference>
<dbReference type="Gene3D" id="4.10.240.10">
    <property type="entry name" value="Zn(2)-C6 fungal-type DNA-binding domain"/>
    <property type="match status" value="1"/>
</dbReference>
<feature type="domain" description="Zn(2)-C6 fungal-type" evidence="7">
    <location>
        <begin position="35"/>
        <end position="65"/>
    </location>
</feature>
<evidence type="ECO:0000259" key="7">
    <source>
        <dbReference type="PROSITE" id="PS50048"/>
    </source>
</evidence>
<feature type="compositionally biased region" description="Low complexity" evidence="6">
    <location>
        <begin position="87"/>
        <end position="127"/>
    </location>
</feature>
<evidence type="ECO:0000256" key="5">
    <source>
        <dbReference type="ARBA" id="ARBA00023242"/>
    </source>
</evidence>
<keyword evidence="2" id="KW-0805">Transcription regulation</keyword>
<name>A0A6G1H490_9PEZI</name>
<evidence type="ECO:0000256" key="2">
    <source>
        <dbReference type="ARBA" id="ARBA00023015"/>
    </source>
</evidence>
<dbReference type="Proteomes" id="UP000800041">
    <property type="component" value="Unassembled WGS sequence"/>
</dbReference>
<protein>
    <recommendedName>
        <fullName evidence="7">Zn(2)-C6 fungal-type domain-containing protein</fullName>
    </recommendedName>
</protein>
<keyword evidence="5" id="KW-0539">Nucleus</keyword>
<dbReference type="GO" id="GO:0045944">
    <property type="term" value="P:positive regulation of transcription by RNA polymerase II"/>
    <property type="evidence" value="ECO:0007669"/>
    <property type="project" value="TreeGrafter"/>
</dbReference>
<dbReference type="GO" id="GO:0043565">
    <property type="term" value="F:sequence-specific DNA binding"/>
    <property type="evidence" value="ECO:0007669"/>
    <property type="project" value="TreeGrafter"/>
</dbReference>
<evidence type="ECO:0000313" key="9">
    <source>
        <dbReference type="Proteomes" id="UP000800041"/>
    </source>
</evidence>
<dbReference type="CDD" id="cd00067">
    <property type="entry name" value="GAL4"/>
    <property type="match status" value="1"/>
</dbReference>
<proteinExistence type="predicted"/>
<dbReference type="GO" id="GO:0000981">
    <property type="term" value="F:DNA-binding transcription factor activity, RNA polymerase II-specific"/>
    <property type="evidence" value="ECO:0007669"/>
    <property type="project" value="InterPro"/>
</dbReference>
<dbReference type="PANTHER" id="PTHR47540:SF4">
    <property type="entry name" value="TRANSCRIPTION FACTOR RGLT"/>
    <property type="match status" value="1"/>
</dbReference>
<keyword evidence="9" id="KW-1185">Reference proteome</keyword>
<dbReference type="GO" id="GO:0008270">
    <property type="term" value="F:zinc ion binding"/>
    <property type="evidence" value="ECO:0007669"/>
    <property type="project" value="InterPro"/>
</dbReference>